<dbReference type="SUPFAM" id="SSF158472">
    <property type="entry name" value="HAMP domain-like"/>
    <property type="match status" value="1"/>
</dbReference>
<dbReference type="Proteomes" id="UP000661918">
    <property type="component" value="Unassembled WGS sequence"/>
</dbReference>
<proteinExistence type="predicted"/>
<keyword evidence="2" id="KW-0812">Transmembrane</keyword>
<feature type="compositionally biased region" description="Low complexity" evidence="1">
    <location>
        <begin position="131"/>
        <end position="143"/>
    </location>
</feature>
<evidence type="ECO:0000256" key="2">
    <source>
        <dbReference type="SAM" id="Phobius"/>
    </source>
</evidence>
<feature type="transmembrane region" description="Helical" evidence="2">
    <location>
        <begin position="436"/>
        <end position="458"/>
    </location>
</feature>
<evidence type="ECO:0000313" key="4">
    <source>
        <dbReference type="EMBL" id="GGM05435.1"/>
    </source>
</evidence>
<keyword evidence="2" id="KW-0472">Membrane</keyword>
<feature type="region of interest" description="Disordered" evidence="1">
    <location>
        <begin position="117"/>
        <end position="146"/>
    </location>
</feature>
<gene>
    <name evidence="4" type="ORF">GCM10010841_12320</name>
</gene>
<feature type="compositionally biased region" description="Low complexity" evidence="1">
    <location>
        <begin position="194"/>
        <end position="217"/>
    </location>
</feature>
<evidence type="ECO:0000313" key="5">
    <source>
        <dbReference type="Proteomes" id="UP000661918"/>
    </source>
</evidence>
<dbReference type="Gene3D" id="6.10.340.10">
    <property type="match status" value="1"/>
</dbReference>
<dbReference type="SMART" id="SM00304">
    <property type="entry name" value="HAMP"/>
    <property type="match status" value="1"/>
</dbReference>
<dbReference type="InterPro" id="IPR003660">
    <property type="entry name" value="HAMP_dom"/>
</dbReference>
<reference evidence="5" key="1">
    <citation type="journal article" date="2019" name="Int. J. Syst. Evol. Microbiol.">
        <title>The Global Catalogue of Microorganisms (GCM) 10K type strain sequencing project: providing services to taxonomists for standard genome sequencing and annotation.</title>
        <authorList>
            <consortium name="The Broad Institute Genomics Platform"/>
            <consortium name="The Broad Institute Genome Sequencing Center for Infectious Disease"/>
            <person name="Wu L."/>
            <person name="Ma J."/>
        </authorList>
    </citation>
    <scope>NUCLEOTIDE SEQUENCE [LARGE SCALE GENOMIC DNA]</scope>
    <source>
        <strain evidence="5">JCM 15443</strain>
    </source>
</reference>
<dbReference type="RefSeq" id="WP_188902464.1">
    <property type="nucleotide sequence ID" value="NZ_BMOM01000007.1"/>
</dbReference>
<feature type="transmembrane region" description="Helical" evidence="2">
    <location>
        <begin position="272"/>
        <end position="295"/>
    </location>
</feature>
<sequence length="519" mass="54401">MKYTIVIRQPVDAARQPELEQQLIDRFGLNAEQARKLAARRAGRLMKPTSRARAELLLSVFQSVDAEVALETVHEDTQQLSEPFQGVAPLPTARRVADPHDDTLLAPLLPATAWPSPMAPVSSAPEPSGITSAGASSGGRTATLDAPPETRATAQAFGGLTAAPDLSVFGDSAGTSFPFSSDLPPPTTNPFEPGSPSSVGSSAAALEDSASSLPSADVWSDFTGGLGMPETETPETPGTSAAPIAPMLVPGVGVGELGKGAGLRRNSLARQLTLGALVPLVLASAVTLGVLALTLPTMQRQVVQANARTVAAAVGANLTTGSQSLTYAQLDSIIAGSDVGFVRVEVPGGASYLRSRNPELNGQFNTQLTDWTRTHPNSGTLKLDGTEYVVSRVTFREDKLGRAVAAPVNAGDDQYVRRITVGLPNAQAATNLRNTLLLVLLASLLGLGLAGVFAARAARQVTEPIQRLVRAADAISMGDLSRPVQAARNDEIGDLAQALERMRLSLEAAMERLRRRRRN</sequence>
<protein>
    <submittedName>
        <fullName evidence="4">HAMP domain-containing protein</fullName>
    </submittedName>
</protein>
<organism evidence="4 5">
    <name type="scientific">Deinococcus aerophilus</name>
    <dbReference type="NCBI Taxonomy" id="522488"/>
    <lineage>
        <taxon>Bacteria</taxon>
        <taxon>Thermotogati</taxon>
        <taxon>Deinococcota</taxon>
        <taxon>Deinococci</taxon>
        <taxon>Deinococcales</taxon>
        <taxon>Deinococcaceae</taxon>
        <taxon>Deinococcus</taxon>
    </lineage>
</organism>
<name>A0ABQ2GQ50_9DEIO</name>
<feature type="domain" description="HAMP" evidence="3">
    <location>
        <begin position="459"/>
        <end position="511"/>
    </location>
</feature>
<evidence type="ECO:0000256" key="1">
    <source>
        <dbReference type="SAM" id="MobiDB-lite"/>
    </source>
</evidence>
<comment type="caution">
    <text evidence="4">The sequence shown here is derived from an EMBL/GenBank/DDBJ whole genome shotgun (WGS) entry which is preliminary data.</text>
</comment>
<dbReference type="PANTHER" id="PTHR32089">
    <property type="entry name" value="METHYL-ACCEPTING CHEMOTAXIS PROTEIN MCPB"/>
    <property type="match status" value="1"/>
</dbReference>
<dbReference type="CDD" id="cd06225">
    <property type="entry name" value="HAMP"/>
    <property type="match status" value="1"/>
</dbReference>
<dbReference type="EMBL" id="BMOM01000007">
    <property type="protein sequence ID" value="GGM05435.1"/>
    <property type="molecule type" value="Genomic_DNA"/>
</dbReference>
<dbReference type="Pfam" id="PF00672">
    <property type="entry name" value="HAMP"/>
    <property type="match status" value="1"/>
</dbReference>
<feature type="compositionally biased region" description="Low complexity" evidence="1">
    <location>
        <begin position="228"/>
        <end position="239"/>
    </location>
</feature>
<accession>A0ABQ2GQ50</accession>
<keyword evidence="5" id="KW-1185">Reference proteome</keyword>
<feature type="region of interest" description="Disordered" evidence="1">
    <location>
        <begin position="177"/>
        <end position="241"/>
    </location>
</feature>
<dbReference type="PROSITE" id="PS50885">
    <property type="entry name" value="HAMP"/>
    <property type="match status" value="1"/>
</dbReference>
<keyword evidence="2" id="KW-1133">Transmembrane helix</keyword>
<evidence type="ECO:0000259" key="3">
    <source>
        <dbReference type="PROSITE" id="PS50885"/>
    </source>
</evidence>
<dbReference type="PANTHER" id="PTHR32089:SF112">
    <property type="entry name" value="LYSOZYME-LIKE PROTEIN-RELATED"/>
    <property type="match status" value="1"/>
</dbReference>